<sequence>MGWLSDKPFLSCTAAITSGVEAIVVRQIQARSLGEVAPDCVCAGGGMFEIKGTLFCSCGGMGETRGLRRRFSTPMQRFSEASSVYYTRGSLLVKVLKHFGGGGLTLSVFGSIRCWAPSP</sequence>
<evidence type="ECO:0000313" key="3">
    <source>
        <dbReference type="Proteomes" id="UP000011715"/>
    </source>
</evidence>
<proteinExistence type="predicted"/>
<reference evidence="1" key="3">
    <citation type="submission" date="2011-03" db="EMBL/GenBank/DDBJ databases">
        <title>Annotation of Magnaporthe poae ATCC 64411.</title>
        <authorList>
            <person name="Ma L.-J."/>
            <person name="Dead R."/>
            <person name="Young S.K."/>
            <person name="Zeng Q."/>
            <person name="Gargeya S."/>
            <person name="Fitzgerald M."/>
            <person name="Haas B."/>
            <person name="Abouelleil A."/>
            <person name="Alvarado L."/>
            <person name="Arachchi H.M."/>
            <person name="Berlin A."/>
            <person name="Brown A."/>
            <person name="Chapman S.B."/>
            <person name="Chen Z."/>
            <person name="Dunbar C."/>
            <person name="Freedman E."/>
            <person name="Gearin G."/>
            <person name="Gellesch M."/>
            <person name="Goldberg J."/>
            <person name="Griggs A."/>
            <person name="Gujja S."/>
            <person name="Heiman D."/>
            <person name="Howarth C."/>
            <person name="Larson L."/>
            <person name="Lui A."/>
            <person name="MacDonald P.J.P."/>
            <person name="Mehta T."/>
            <person name="Montmayeur A."/>
            <person name="Murphy C."/>
            <person name="Neiman D."/>
            <person name="Pearson M."/>
            <person name="Priest M."/>
            <person name="Roberts A."/>
            <person name="Saif S."/>
            <person name="Shea T."/>
            <person name="Shenoy N."/>
            <person name="Sisk P."/>
            <person name="Stolte C."/>
            <person name="Sykes S."/>
            <person name="Yandava C."/>
            <person name="Wortman J."/>
            <person name="Nusbaum C."/>
            <person name="Birren B."/>
        </authorList>
    </citation>
    <scope>NUCLEOTIDE SEQUENCE</scope>
    <source>
        <strain evidence="1">ATCC 64411</strain>
    </source>
</reference>
<reference evidence="3" key="1">
    <citation type="submission" date="2010-05" db="EMBL/GenBank/DDBJ databases">
        <title>The genome sequence of Magnaporthe poae strain ATCC 64411.</title>
        <authorList>
            <person name="Ma L.-J."/>
            <person name="Dead R."/>
            <person name="Young S."/>
            <person name="Zeng Q."/>
            <person name="Koehrsen M."/>
            <person name="Alvarado L."/>
            <person name="Berlin A."/>
            <person name="Chapman S.B."/>
            <person name="Chen Z."/>
            <person name="Freedman E."/>
            <person name="Gellesch M."/>
            <person name="Goldberg J."/>
            <person name="Griggs A."/>
            <person name="Gujja S."/>
            <person name="Heilman E.R."/>
            <person name="Heiman D."/>
            <person name="Hepburn T."/>
            <person name="Howarth C."/>
            <person name="Jen D."/>
            <person name="Larson L."/>
            <person name="Mehta T."/>
            <person name="Neiman D."/>
            <person name="Pearson M."/>
            <person name="Roberts A."/>
            <person name="Saif S."/>
            <person name="Shea T."/>
            <person name="Shenoy N."/>
            <person name="Sisk P."/>
            <person name="Stolte C."/>
            <person name="Sykes S."/>
            <person name="Walk T."/>
            <person name="White J."/>
            <person name="Yandava C."/>
            <person name="Haas B."/>
            <person name="Nusbaum C."/>
            <person name="Birren B."/>
        </authorList>
    </citation>
    <scope>NUCLEOTIDE SEQUENCE [LARGE SCALE GENOMIC DNA]</scope>
    <source>
        <strain evidence="3">ATCC 64411 / 73-15</strain>
    </source>
</reference>
<reference evidence="2" key="4">
    <citation type="journal article" date="2015" name="G3 (Bethesda)">
        <title>Genome sequences of three phytopathogenic species of the Magnaporthaceae family of fungi.</title>
        <authorList>
            <person name="Okagaki L.H."/>
            <person name="Nunes C.C."/>
            <person name="Sailsbery J."/>
            <person name="Clay B."/>
            <person name="Brown D."/>
            <person name="John T."/>
            <person name="Oh Y."/>
            <person name="Young N."/>
            <person name="Fitzgerald M."/>
            <person name="Haas B.J."/>
            <person name="Zeng Q."/>
            <person name="Young S."/>
            <person name="Adiconis X."/>
            <person name="Fan L."/>
            <person name="Levin J.Z."/>
            <person name="Mitchell T.K."/>
            <person name="Okubara P.A."/>
            <person name="Farman M.L."/>
            <person name="Kohn L.M."/>
            <person name="Birren B."/>
            <person name="Ma L.-J."/>
            <person name="Dean R.A."/>
        </authorList>
    </citation>
    <scope>NUCLEOTIDE SEQUENCE</scope>
    <source>
        <strain evidence="2">ATCC 64411 / 73-15</strain>
    </source>
</reference>
<gene>
    <name evidence="1" type="ORF">MAPG_10175</name>
</gene>
<name>A0A0C4EBW3_MAGP6</name>
<accession>A0A0C4EBW3</accession>
<reference evidence="2" key="5">
    <citation type="submission" date="2015-06" db="UniProtKB">
        <authorList>
            <consortium name="EnsemblFungi"/>
        </authorList>
    </citation>
    <scope>IDENTIFICATION</scope>
    <source>
        <strain evidence="2">ATCC 64411</strain>
    </source>
</reference>
<dbReference type="VEuPathDB" id="FungiDB:MAPG_10175"/>
<dbReference type="EnsemblFungi" id="MAPG_10175T0">
    <property type="protein sequence ID" value="MAPG_10175T0"/>
    <property type="gene ID" value="MAPG_10175"/>
</dbReference>
<keyword evidence="3" id="KW-1185">Reference proteome</keyword>
<dbReference type="AlphaFoldDB" id="A0A0C4EBW3"/>
<dbReference type="EMBL" id="GL876977">
    <property type="protein sequence ID" value="KLU91657.1"/>
    <property type="molecule type" value="Genomic_DNA"/>
</dbReference>
<organism evidence="2 3">
    <name type="scientific">Magnaporthiopsis poae (strain ATCC 64411 / 73-15)</name>
    <name type="common">Kentucky bluegrass fungus</name>
    <name type="synonym">Magnaporthe poae</name>
    <dbReference type="NCBI Taxonomy" id="644358"/>
    <lineage>
        <taxon>Eukaryota</taxon>
        <taxon>Fungi</taxon>
        <taxon>Dikarya</taxon>
        <taxon>Ascomycota</taxon>
        <taxon>Pezizomycotina</taxon>
        <taxon>Sordariomycetes</taxon>
        <taxon>Sordariomycetidae</taxon>
        <taxon>Magnaporthales</taxon>
        <taxon>Magnaporthaceae</taxon>
        <taxon>Magnaporthiopsis</taxon>
    </lineage>
</organism>
<evidence type="ECO:0000313" key="1">
    <source>
        <dbReference type="EMBL" id="KLU91657.1"/>
    </source>
</evidence>
<dbReference type="Proteomes" id="UP000011715">
    <property type="component" value="Unassembled WGS sequence"/>
</dbReference>
<protein>
    <submittedName>
        <fullName evidence="1 2">Uncharacterized protein</fullName>
    </submittedName>
</protein>
<reference evidence="1" key="2">
    <citation type="submission" date="2010-05" db="EMBL/GenBank/DDBJ databases">
        <title>The Genome Sequence of Magnaporthe poae strain ATCC 64411.</title>
        <authorList>
            <consortium name="The Broad Institute Genome Sequencing Platform"/>
            <consortium name="Broad Institute Genome Sequencing Center for Infectious Disease"/>
            <person name="Ma L.-J."/>
            <person name="Dead R."/>
            <person name="Young S."/>
            <person name="Zeng Q."/>
            <person name="Koehrsen M."/>
            <person name="Alvarado L."/>
            <person name="Berlin A."/>
            <person name="Chapman S.B."/>
            <person name="Chen Z."/>
            <person name="Freedman E."/>
            <person name="Gellesch M."/>
            <person name="Goldberg J."/>
            <person name="Griggs A."/>
            <person name="Gujja S."/>
            <person name="Heilman E.R."/>
            <person name="Heiman D."/>
            <person name="Hepburn T."/>
            <person name="Howarth C."/>
            <person name="Jen D."/>
            <person name="Larson L."/>
            <person name="Mehta T."/>
            <person name="Neiman D."/>
            <person name="Pearson M."/>
            <person name="Roberts A."/>
            <person name="Saif S."/>
            <person name="Shea T."/>
            <person name="Shenoy N."/>
            <person name="Sisk P."/>
            <person name="Stolte C."/>
            <person name="Sykes S."/>
            <person name="Walk T."/>
            <person name="White J."/>
            <person name="Yandava C."/>
            <person name="Haas B."/>
            <person name="Nusbaum C."/>
            <person name="Birren B."/>
        </authorList>
    </citation>
    <scope>NUCLEOTIDE SEQUENCE</scope>
    <source>
        <strain evidence="1">ATCC 64411</strain>
    </source>
</reference>
<evidence type="ECO:0000313" key="2">
    <source>
        <dbReference type="EnsemblFungi" id="MAPG_10175T0"/>
    </source>
</evidence>
<dbReference type="EMBL" id="ADBL01002619">
    <property type="status" value="NOT_ANNOTATED_CDS"/>
    <property type="molecule type" value="Genomic_DNA"/>
</dbReference>